<dbReference type="GO" id="GO:0005634">
    <property type="term" value="C:nucleus"/>
    <property type="evidence" value="ECO:0007669"/>
    <property type="project" value="TreeGrafter"/>
</dbReference>
<feature type="region of interest" description="Disordered" evidence="1">
    <location>
        <begin position="325"/>
        <end position="367"/>
    </location>
</feature>
<feature type="domain" description="MRN complex-interacting protein N-terminal" evidence="2">
    <location>
        <begin position="9"/>
        <end position="85"/>
    </location>
</feature>
<dbReference type="Proteomes" id="UP000593571">
    <property type="component" value="Unassembled WGS sequence"/>
</dbReference>
<sequence>MVPPPQIRVLRCCSCRLFQAHQVKKNRKWTCKACGEKQSFLRTYGEGSGADCRRHVQKLNLLQGQVSEMSLRSLEEPINANEEENAGPGQAEHMCLQCSGETSGRERCCCKPGIHVPAQESGSHPVPLSACLEKPLPSENRWLKYLERGSEKVGLEEGVCFSTQPTSATKMPYSPNTSLPRKRRWSQSTAQPPCIPSGQDLGNSEDTLETQKDHAGLAELVGEGSCCKDWDTREFTGPWGGPPCPAQWFRATSSKWDRFLLTPGNSSHVDTEPLTSLQRGPRPGGGAQAEQTPREGGLSRPPGVLQLSQATHTPMAEPKRPFAETSKHMLGTGPQAEGGPLVKWAQEPGPMRLGDLFNTGEDFDDDL</sequence>
<protein>
    <submittedName>
        <fullName evidence="3">MRN complex interacting protein</fullName>
    </submittedName>
</protein>
<dbReference type="PANTHER" id="PTHR15863:SF2">
    <property type="entry name" value="MRN COMPLEX-INTERACTING PROTEIN"/>
    <property type="match status" value="1"/>
</dbReference>
<feature type="region of interest" description="Disordered" evidence="1">
    <location>
        <begin position="166"/>
        <end position="207"/>
    </location>
</feature>
<accession>A0A7J8FJY5</accession>
<gene>
    <name evidence="3" type="ORF">HJG63_013512</name>
</gene>
<reference evidence="3 4" key="1">
    <citation type="journal article" date="2020" name="Nature">
        <title>Six reference-quality genomes reveal evolution of bat adaptations.</title>
        <authorList>
            <person name="Jebb D."/>
            <person name="Huang Z."/>
            <person name="Pippel M."/>
            <person name="Hughes G.M."/>
            <person name="Lavrichenko K."/>
            <person name="Devanna P."/>
            <person name="Winkler S."/>
            <person name="Jermiin L.S."/>
            <person name="Skirmuntt E.C."/>
            <person name="Katzourakis A."/>
            <person name="Burkitt-Gray L."/>
            <person name="Ray D.A."/>
            <person name="Sullivan K.A.M."/>
            <person name="Roscito J.G."/>
            <person name="Kirilenko B.M."/>
            <person name="Davalos L.M."/>
            <person name="Corthals A.P."/>
            <person name="Power M.L."/>
            <person name="Jones G."/>
            <person name="Ransome R.D."/>
            <person name="Dechmann D.K.N."/>
            <person name="Locatelli A.G."/>
            <person name="Puechmaille S.J."/>
            <person name="Fedrigo O."/>
            <person name="Jarvis E.D."/>
            <person name="Hiller M."/>
            <person name="Vernes S.C."/>
            <person name="Myers E.W."/>
            <person name="Teeling E.C."/>
        </authorList>
    </citation>
    <scope>NUCLEOTIDE SEQUENCE [LARGE SCALE GENOMIC DNA]</scope>
    <source>
        <strain evidence="3">MRouAeg1</strain>
        <tissue evidence="3">Muscle</tissue>
    </source>
</reference>
<organism evidence="3 4">
    <name type="scientific">Rousettus aegyptiacus</name>
    <name type="common">Egyptian fruit bat</name>
    <name type="synonym">Pteropus aegyptiacus</name>
    <dbReference type="NCBI Taxonomy" id="9407"/>
    <lineage>
        <taxon>Eukaryota</taxon>
        <taxon>Metazoa</taxon>
        <taxon>Chordata</taxon>
        <taxon>Craniata</taxon>
        <taxon>Vertebrata</taxon>
        <taxon>Euteleostomi</taxon>
        <taxon>Mammalia</taxon>
        <taxon>Eutheria</taxon>
        <taxon>Laurasiatheria</taxon>
        <taxon>Chiroptera</taxon>
        <taxon>Yinpterochiroptera</taxon>
        <taxon>Pteropodoidea</taxon>
        <taxon>Pteropodidae</taxon>
        <taxon>Rousettinae</taxon>
        <taxon>Rousettus</taxon>
    </lineage>
</organism>
<dbReference type="PANTHER" id="PTHR15863">
    <property type="entry name" value="MRN COMPLEX-INTERACTING PROTEIN"/>
    <property type="match status" value="1"/>
</dbReference>
<dbReference type="GO" id="GO:0007095">
    <property type="term" value="P:mitotic G2 DNA damage checkpoint signaling"/>
    <property type="evidence" value="ECO:0007669"/>
    <property type="project" value="TreeGrafter"/>
</dbReference>
<dbReference type="InterPro" id="IPR049472">
    <property type="entry name" value="MRNIP_N"/>
</dbReference>
<evidence type="ECO:0000313" key="4">
    <source>
        <dbReference type="Proteomes" id="UP000593571"/>
    </source>
</evidence>
<comment type="caution">
    <text evidence="3">The sequence shown here is derived from an EMBL/GenBank/DDBJ whole genome shotgun (WGS) entry which is preliminary data.</text>
</comment>
<dbReference type="InterPro" id="IPR032739">
    <property type="entry name" value="MRNIP"/>
</dbReference>
<feature type="region of interest" description="Disordered" evidence="1">
    <location>
        <begin position="263"/>
        <end position="305"/>
    </location>
</feature>
<dbReference type="EMBL" id="JACASE010000007">
    <property type="protein sequence ID" value="KAF6448028.1"/>
    <property type="molecule type" value="Genomic_DNA"/>
</dbReference>
<dbReference type="Pfam" id="PF15749">
    <property type="entry name" value="MRNIP"/>
    <property type="match status" value="1"/>
</dbReference>
<evidence type="ECO:0000256" key="1">
    <source>
        <dbReference type="SAM" id="MobiDB-lite"/>
    </source>
</evidence>
<name>A0A7J8FJY5_ROUAE</name>
<proteinExistence type="predicted"/>
<dbReference type="OrthoDB" id="5960226at2759"/>
<dbReference type="AlphaFoldDB" id="A0A7J8FJY5"/>
<evidence type="ECO:0000313" key="3">
    <source>
        <dbReference type="EMBL" id="KAF6448028.1"/>
    </source>
</evidence>
<evidence type="ECO:0000259" key="2">
    <source>
        <dbReference type="Pfam" id="PF15749"/>
    </source>
</evidence>
<feature type="compositionally biased region" description="Polar residues" evidence="1">
    <location>
        <begin position="166"/>
        <end position="179"/>
    </location>
</feature>
<feature type="compositionally biased region" description="Polar residues" evidence="1">
    <location>
        <begin position="263"/>
        <end position="278"/>
    </location>
</feature>
<keyword evidence="4" id="KW-1185">Reference proteome</keyword>
<dbReference type="GO" id="GO:0003682">
    <property type="term" value="F:chromatin binding"/>
    <property type="evidence" value="ECO:0007669"/>
    <property type="project" value="TreeGrafter"/>
</dbReference>